<evidence type="ECO:0000313" key="2">
    <source>
        <dbReference type="WBParaSite" id="L893_g30404.t1"/>
    </source>
</evidence>
<name>A0A1I7ZWV7_9BILA</name>
<proteinExistence type="predicted"/>
<organism evidence="1 2">
    <name type="scientific">Steinernema glaseri</name>
    <dbReference type="NCBI Taxonomy" id="37863"/>
    <lineage>
        <taxon>Eukaryota</taxon>
        <taxon>Metazoa</taxon>
        <taxon>Ecdysozoa</taxon>
        <taxon>Nematoda</taxon>
        <taxon>Chromadorea</taxon>
        <taxon>Rhabditida</taxon>
        <taxon>Tylenchina</taxon>
        <taxon>Panagrolaimomorpha</taxon>
        <taxon>Strongyloidoidea</taxon>
        <taxon>Steinernematidae</taxon>
        <taxon>Steinernema</taxon>
    </lineage>
</organism>
<accession>A0A1I7ZWV7</accession>
<keyword evidence="1" id="KW-1185">Reference proteome</keyword>
<dbReference type="AlphaFoldDB" id="A0A1I7ZWV7"/>
<sequence length="155" mass="18099">MILNFIKGQDHPLVQKLCLAPTRLATIEVDSHTPFSIEVLARSVERGTLRGFTTYDYIYLTDEILAILLKFVASVQMTRFEFNIKRKSPISYKTFLEGVIDAFLSRERAKRFQFCVDPRTEKLCERLREVVEQNKVNIEYRQISVSRIGVYICNQ</sequence>
<evidence type="ECO:0000313" key="1">
    <source>
        <dbReference type="Proteomes" id="UP000095287"/>
    </source>
</evidence>
<reference evidence="2" key="1">
    <citation type="submission" date="2016-11" db="UniProtKB">
        <authorList>
            <consortium name="WormBaseParasite"/>
        </authorList>
    </citation>
    <scope>IDENTIFICATION</scope>
</reference>
<protein>
    <submittedName>
        <fullName evidence="2">NAD(P)-bd_dom domain-containing protein</fullName>
    </submittedName>
</protein>
<dbReference type="WBParaSite" id="L893_g30404.t1">
    <property type="protein sequence ID" value="L893_g30404.t1"/>
    <property type="gene ID" value="L893_g30404"/>
</dbReference>
<dbReference type="Proteomes" id="UP000095287">
    <property type="component" value="Unplaced"/>
</dbReference>